<feature type="domain" description="Ig-like" evidence="6">
    <location>
        <begin position="60"/>
        <end position="147"/>
    </location>
</feature>
<organism evidence="7 8">
    <name type="scientific">Xenopus tropicalis</name>
    <name type="common">Western clawed frog</name>
    <name type="synonym">Silurana tropicalis</name>
    <dbReference type="NCBI Taxonomy" id="8364"/>
    <lineage>
        <taxon>Eukaryota</taxon>
        <taxon>Metazoa</taxon>
        <taxon>Chordata</taxon>
        <taxon>Craniata</taxon>
        <taxon>Vertebrata</taxon>
        <taxon>Euteleostomi</taxon>
        <taxon>Amphibia</taxon>
        <taxon>Batrachia</taxon>
        <taxon>Anura</taxon>
        <taxon>Pipoidea</taxon>
        <taxon>Pipidae</taxon>
        <taxon>Xenopodinae</taxon>
        <taxon>Xenopus</taxon>
        <taxon>Silurana</taxon>
    </lineage>
</organism>
<dbReference type="InterPro" id="IPR003599">
    <property type="entry name" value="Ig_sub"/>
</dbReference>
<evidence type="ECO:0000256" key="3">
    <source>
        <dbReference type="ARBA" id="ARBA00023136"/>
    </source>
</evidence>
<dbReference type="Gene3D" id="2.60.40.10">
    <property type="entry name" value="Immunoglobulins"/>
    <property type="match status" value="3"/>
</dbReference>
<keyword evidence="3 5" id="KW-0472">Membrane</keyword>
<feature type="domain" description="Ig-like" evidence="6">
    <location>
        <begin position="251"/>
        <end position="334"/>
    </location>
</feature>
<dbReference type="InterPro" id="IPR007110">
    <property type="entry name" value="Ig-like_dom"/>
</dbReference>
<dbReference type="Pfam" id="PF07686">
    <property type="entry name" value="V-set"/>
    <property type="match status" value="1"/>
</dbReference>
<dbReference type="InterPro" id="IPR013783">
    <property type="entry name" value="Ig-like_fold"/>
</dbReference>
<dbReference type="InterPro" id="IPR015631">
    <property type="entry name" value="CD2/SLAM_rcpt"/>
</dbReference>
<dbReference type="GO" id="GO:0016020">
    <property type="term" value="C:membrane"/>
    <property type="evidence" value="ECO:0007669"/>
    <property type="project" value="UniProtKB-SubCell"/>
</dbReference>
<dbReference type="RefSeq" id="XP_017952411.2">
    <property type="nucleotide sequence ID" value="XM_018096922.2"/>
</dbReference>
<dbReference type="OrthoDB" id="9835793at2759"/>
<protein>
    <submittedName>
        <fullName evidence="8">SLAM family member 6 isoform X1</fullName>
    </submittedName>
</protein>
<dbReference type="KEGG" id="xtr:101731813"/>
<proteinExistence type="predicted"/>
<evidence type="ECO:0000256" key="1">
    <source>
        <dbReference type="ARBA" id="ARBA00004370"/>
    </source>
</evidence>
<dbReference type="Xenbase" id="XB-GENE-29085627">
    <property type="gene designation" value="slamf6"/>
</dbReference>
<keyword evidence="7" id="KW-1185">Reference proteome</keyword>
<keyword evidence="4" id="KW-0325">Glycoprotein</keyword>
<dbReference type="Proteomes" id="UP000008143">
    <property type="component" value="Chromosome 8"/>
</dbReference>
<dbReference type="CTD" id="114836"/>
<dbReference type="PROSITE" id="PS50835">
    <property type="entry name" value="IG_LIKE"/>
    <property type="match status" value="2"/>
</dbReference>
<dbReference type="PANTHER" id="PTHR12080:SF115">
    <property type="entry name" value="CD48 ANTIGEN"/>
    <property type="match status" value="1"/>
</dbReference>
<evidence type="ECO:0000256" key="5">
    <source>
        <dbReference type="SAM" id="Phobius"/>
    </source>
</evidence>
<dbReference type="AlphaFoldDB" id="A0A8J0T6J9"/>
<keyword evidence="5" id="KW-1133">Transmembrane helix</keyword>
<dbReference type="GO" id="GO:0006955">
    <property type="term" value="P:immune response"/>
    <property type="evidence" value="ECO:0000318"/>
    <property type="project" value="GO_Central"/>
</dbReference>
<keyword evidence="5" id="KW-0812">Transmembrane</keyword>
<evidence type="ECO:0000313" key="8">
    <source>
        <dbReference type="RefSeq" id="XP_017952411.2"/>
    </source>
</evidence>
<dbReference type="SUPFAM" id="SSF48726">
    <property type="entry name" value="Immunoglobulin"/>
    <property type="match status" value="3"/>
</dbReference>
<name>A0A8J0T6J9_XENTR</name>
<feature type="transmembrane region" description="Helical" evidence="5">
    <location>
        <begin position="373"/>
        <end position="395"/>
    </location>
</feature>
<dbReference type="InterPro" id="IPR013106">
    <property type="entry name" value="Ig_V-set"/>
</dbReference>
<keyword evidence="2" id="KW-0732">Signal</keyword>
<dbReference type="SMART" id="SM00409">
    <property type="entry name" value="IG"/>
    <property type="match status" value="2"/>
</dbReference>
<dbReference type="InterPro" id="IPR036179">
    <property type="entry name" value="Ig-like_dom_sf"/>
</dbReference>
<evidence type="ECO:0000256" key="2">
    <source>
        <dbReference type="ARBA" id="ARBA00022729"/>
    </source>
</evidence>
<dbReference type="AGR" id="Xenbase:XB-GENE-29085627"/>
<accession>A0A8J0T6J9</accession>
<dbReference type="PANTHER" id="PTHR12080">
    <property type="entry name" value="SIGNALING LYMPHOCYTIC ACTIVATION MOLECULE"/>
    <property type="match status" value="1"/>
</dbReference>
<sequence length="459" mass="51248">MQSSVSTLPVQDSLAIKGRGVLWRIKTELFILVLTLYLGTRGGGGGGDEDLPLPVTGRVGETVTLPCTLNLTDPIDRVTWMFHVNGKKILLAEFRDQKFIRENKNYFPNRLEGSNTGTALLIRKLRMEDSGIFTARFLVNGEEAEITYNVTVGLGGGDVPLPVTGRVGETVSLTPRLNLTDPIIGVTWMVDRNGKKILLAEFRDQNFINHLEETTLQIRELRMEDSGIFTAQILFKRKIIDIYYNVTVLEPLPIPTPVIEKTLDGNSTDLCHLHCSVPSNSPTLSYSWTYRDTGTDRLYANGSTITVSLKDKALGAEFTCWVQNPAHRNSTSVPLYPCGEAQTKAQTKDKDFVFYIVISGTGRDYLLSLLPPMGWFCVILAFIITAVCIAVYKAVYKAVYSRRRRAMQDRRMLEYITNAGNSFPATSTDQVLETLSGNQLSRNLRITQFWLVITGKATD</sequence>
<evidence type="ECO:0000256" key="4">
    <source>
        <dbReference type="ARBA" id="ARBA00023180"/>
    </source>
</evidence>
<reference evidence="8" key="1">
    <citation type="submission" date="2025-08" db="UniProtKB">
        <authorList>
            <consortium name="RefSeq"/>
        </authorList>
    </citation>
    <scope>IDENTIFICATION</scope>
    <source>
        <strain evidence="8">Nigerian</strain>
        <tissue evidence="8">Liver and blood</tissue>
    </source>
</reference>
<evidence type="ECO:0000313" key="7">
    <source>
        <dbReference type="Proteomes" id="UP000008143"/>
    </source>
</evidence>
<gene>
    <name evidence="9" type="primary">slamf6</name>
    <name evidence="8" type="synonym">LOC101731813</name>
</gene>
<evidence type="ECO:0000313" key="9">
    <source>
        <dbReference type="Xenbase" id="XB-GENE-29085627"/>
    </source>
</evidence>
<comment type="subcellular location">
    <subcellularLocation>
        <location evidence="1">Membrane</location>
    </subcellularLocation>
</comment>
<evidence type="ECO:0000259" key="6">
    <source>
        <dbReference type="PROSITE" id="PS50835"/>
    </source>
</evidence>